<accession>A0ABU7DFD5</accession>
<proteinExistence type="predicted"/>
<feature type="compositionally biased region" description="Basic and acidic residues" evidence="1">
    <location>
        <begin position="94"/>
        <end position="110"/>
    </location>
</feature>
<dbReference type="EMBL" id="JAHUTJ010020718">
    <property type="protein sequence ID" value="MED6272398.1"/>
    <property type="molecule type" value="Genomic_DNA"/>
</dbReference>
<evidence type="ECO:0000313" key="3">
    <source>
        <dbReference type="Proteomes" id="UP001352852"/>
    </source>
</evidence>
<name>A0ABU7DFD5_9TELE</name>
<organism evidence="2 3">
    <name type="scientific">Characodon lateralis</name>
    <dbReference type="NCBI Taxonomy" id="208331"/>
    <lineage>
        <taxon>Eukaryota</taxon>
        <taxon>Metazoa</taxon>
        <taxon>Chordata</taxon>
        <taxon>Craniata</taxon>
        <taxon>Vertebrata</taxon>
        <taxon>Euteleostomi</taxon>
        <taxon>Actinopterygii</taxon>
        <taxon>Neopterygii</taxon>
        <taxon>Teleostei</taxon>
        <taxon>Neoteleostei</taxon>
        <taxon>Acanthomorphata</taxon>
        <taxon>Ovalentaria</taxon>
        <taxon>Atherinomorphae</taxon>
        <taxon>Cyprinodontiformes</taxon>
        <taxon>Goodeidae</taxon>
        <taxon>Characodon</taxon>
    </lineage>
</organism>
<keyword evidence="3" id="KW-1185">Reference proteome</keyword>
<evidence type="ECO:0000256" key="1">
    <source>
        <dbReference type="SAM" id="MobiDB-lite"/>
    </source>
</evidence>
<feature type="compositionally biased region" description="Polar residues" evidence="1">
    <location>
        <begin position="1"/>
        <end position="11"/>
    </location>
</feature>
<sequence>MSDVSPGTSRQNEQEALLSDTKNPAAEISSEMPKDPNSDQSVVSANVHREPDEVQNSGMETERENLDQAEPAKESVAVEIPENRDVAEISSQKSSDEETPDRHTKDEDQS</sequence>
<evidence type="ECO:0000313" key="2">
    <source>
        <dbReference type="EMBL" id="MED6272398.1"/>
    </source>
</evidence>
<feature type="region of interest" description="Disordered" evidence="1">
    <location>
        <begin position="1"/>
        <end position="110"/>
    </location>
</feature>
<reference evidence="2 3" key="1">
    <citation type="submission" date="2021-06" db="EMBL/GenBank/DDBJ databases">
        <authorList>
            <person name="Palmer J.M."/>
        </authorList>
    </citation>
    <scope>NUCLEOTIDE SEQUENCE [LARGE SCALE GENOMIC DNA]</scope>
    <source>
        <strain evidence="2 3">CL_MEX2019</strain>
        <tissue evidence="2">Muscle</tissue>
    </source>
</reference>
<dbReference type="Proteomes" id="UP001352852">
    <property type="component" value="Unassembled WGS sequence"/>
</dbReference>
<protein>
    <submittedName>
        <fullName evidence="2">Uncharacterized protein</fullName>
    </submittedName>
</protein>
<feature type="compositionally biased region" description="Basic and acidic residues" evidence="1">
    <location>
        <begin position="60"/>
        <end position="73"/>
    </location>
</feature>
<gene>
    <name evidence="2" type="ORF">CHARACLAT_029839</name>
</gene>
<comment type="caution">
    <text evidence="2">The sequence shown here is derived from an EMBL/GenBank/DDBJ whole genome shotgun (WGS) entry which is preliminary data.</text>
</comment>